<dbReference type="AlphaFoldDB" id="A0A820RLI7"/>
<sequence length="583" mass="68590">MNMKFESLPNEMLFEIFEYLDALHLLGAFYGLNARFNKFLNDSFKLYRLDFRSVSKTNFTTVCQQHLPSITDKIISLYLTDDDETPNLPEIFLSYNFTLDQFVHLKSLSLQLIQSHDVLSKILVQCHRLSYLTHLKLIECVFNNEENYLVNNIWSLPKLINCHIDDIMPNGLYFSKLSVKSTSIKYLSMKNIICDLVSLTYVLEQTPCLERFNAAIISTEKNEKLHIRTSVLIGLHLSFRGSIQTMMNLFQQLCNLRYLTLTTTYLILNGHEWQNILSQYLPKVELFRLKMDFHFPQGNNIECKIDELLDTFQTHFWIIKHRWFVRCDWNPSNAFNQASLYTLPYAFDDLNFISESNSKSTCPNKHDFSCYNHVRTLQIESTASNHFVYFPIQFSNISHLEIFLPFNEQFLCNIPSLDRLKSLDVTLLPGDTVYDQLQLLLDRAPRLHLLRFSHLSDLSDLESRLFEIHNASIRRLEFFTKESMLYSWYFDKQQCLSLANSSLGRQCQTLVVDVNDRNNVNDLIKNMKNLQSLVCQCKEDKWTHRKISSVNDEFIQWLTEHLPSTCSISRNAYENSIIQMWIR</sequence>
<dbReference type="InterPro" id="IPR001810">
    <property type="entry name" value="F-box_dom"/>
</dbReference>
<evidence type="ECO:0000313" key="2">
    <source>
        <dbReference type="EMBL" id="CAF4441152.1"/>
    </source>
</evidence>
<dbReference type="Proteomes" id="UP000663851">
    <property type="component" value="Unassembled WGS sequence"/>
</dbReference>
<evidence type="ECO:0000313" key="3">
    <source>
        <dbReference type="Proteomes" id="UP000663851"/>
    </source>
</evidence>
<comment type="caution">
    <text evidence="2">The sequence shown here is derived from an EMBL/GenBank/DDBJ whole genome shotgun (WGS) entry which is preliminary data.</text>
</comment>
<proteinExistence type="predicted"/>
<dbReference type="PROSITE" id="PS50181">
    <property type="entry name" value="FBOX"/>
    <property type="match status" value="1"/>
</dbReference>
<feature type="domain" description="F-box" evidence="1">
    <location>
        <begin position="2"/>
        <end position="49"/>
    </location>
</feature>
<name>A0A820RLI7_9BILA</name>
<evidence type="ECO:0000259" key="1">
    <source>
        <dbReference type="PROSITE" id="PS50181"/>
    </source>
</evidence>
<organism evidence="2 3">
    <name type="scientific">Rotaria socialis</name>
    <dbReference type="NCBI Taxonomy" id="392032"/>
    <lineage>
        <taxon>Eukaryota</taxon>
        <taxon>Metazoa</taxon>
        <taxon>Spiralia</taxon>
        <taxon>Gnathifera</taxon>
        <taxon>Rotifera</taxon>
        <taxon>Eurotatoria</taxon>
        <taxon>Bdelloidea</taxon>
        <taxon>Philodinida</taxon>
        <taxon>Philodinidae</taxon>
        <taxon>Rotaria</taxon>
    </lineage>
</organism>
<protein>
    <recommendedName>
        <fullName evidence="1">F-box domain-containing protein</fullName>
    </recommendedName>
</protein>
<accession>A0A820RLI7</accession>
<reference evidence="2" key="1">
    <citation type="submission" date="2021-02" db="EMBL/GenBank/DDBJ databases">
        <authorList>
            <person name="Nowell W R."/>
        </authorList>
    </citation>
    <scope>NUCLEOTIDE SEQUENCE</scope>
</reference>
<dbReference type="EMBL" id="CAJOBO010002263">
    <property type="protein sequence ID" value="CAF4441152.1"/>
    <property type="molecule type" value="Genomic_DNA"/>
</dbReference>
<gene>
    <name evidence="2" type="ORF">HFQ381_LOCUS23132</name>
</gene>